<dbReference type="Proteomes" id="UP000594121">
    <property type="component" value="Chromosome"/>
</dbReference>
<dbReference type="GeneID" id="59148295"/>
<name>A0A7L9FGV0_9CREN</name>
<gene>
    <name evidence="2" type="ORF">IG193_00325</name>
</gene>
<dbReference type="KEGG" id="thel:IG193_00325"/>
<organism evidence="2 3">
    <name type="scientific">Infirmifilum lucidum</name>
    <dbReference type="NCBI Taxonomy" id="2776706"/>
    <lineage>
        <taxon>Archaea</taxon>
        <taxon>Thermoproteota</taxon>
        <taxon>Thermoprotei</taxon>
        <taxon>Thermofilales</taxon>
        <taxon>Thermofilaceae</taxon>
        <taxon>Infirmifilum</taxon>
    </lineage>
</organism>
<dbReference type="Pfam" id="PF09376">
    <property type="entry name" value="NurA"/>
    <property type="match status" value="1"/>
</dbReference>
<dbReference type="RefSeq" id="WP_192818919.1">
    <property type="nucleotide sequence ID" value="NZ_CP062310.1"/>
</dbReference>
<dbReference type="SMART" id="SM00933">
    <property type="entry name" value="NurA"/>
    <property type="match status" value="1"/>
</dbReference>
<keyword evidence="3" id="KW-1185">Reference proteome</keyword>
<proteinExistence type="predicted"/>
<dbReference type="InParanoid" id="A0A7L9FGV0"/>
<dbReference type="InterPro" id="IPR018977">
    <property type="entry name" value="NurA_domain"/>
</dbReference>
<evidence type="ECO:0000259" key="1">
    <source>
        <dbReference type="SMART" id="SM00933"/>
    </source>
</evidence>
<protein>
    <submittedName>
        <fullName evidence="2">DNA double-strand break repair nuclease NurA</fullName>
    </submittedName>
</protein>
<evidence type="ECO:0000313" key="2">
    <source>
        <dbReference type="EMBL" id="QOJ78947.1"/>
    </source>
</evidence>
<accession>A0A7L9FGV0</accession>
<dbReference type="AlphaFoldDB" id="A0A7L9FGV0"/>
<sequence length="333" mass="37398">MALLQRSGYLDPDVKMLVEKLTEMHKYGRRGVQLTLEGTPAKPYPVVRINGYRLRGPPVSETRFRVIDELPHDFYVVSVDAAARILFDAGAYKILAAKVVAGVWRGVERVRLVGPYKRIQLFDDLKQAGDWLAEVELEAALKLVREYPGAFVLFDRPLVFNPESRSARAYSMLVKRTWRVVGVPKSTSLRVSTGESLAGYLYRLGEKYFKGLPWVYHPVLENPRIQPGGLAISVARLSPNAPPFRIDTPYTLAERLDAEEVSGVLAYLQDFSSPGYPLPLKIVHELSRIPKNELDLDRTLLLEDLSLNGVSSRILEDAAGSEFKSRFIWGVGD</sequence>
<evidence type="ECO:0000313" key="3">
    <source>
        <dbReference type="Proteomes" id="UP000594121"/>
    </source>
</evidence>
<feature type="domain" description="NurA" evidence="1">
    <location>
        <begin position="74"/>
        <end position="289"/>
    </location>
</feature>
<dbReference type="EMBL" id="CP062310">
    <property type="protein sequence ID" value="QOJ78947.1"/>
    <property type="molecule type" value="Genomic_DNA"/>
</dbReference>
<reference evidence="2 3" key="1">
    <citation type="submission" date="2020-10" db="EMBL/GenBank/DDBJ databases">
        <title>Thermofilum lucidum 3507LT sp. nov. a novel member of Thermofilaceae family isolated from Chile hot spring, and proposal of description order Thermofilales.</title>
        <authorList>
            <person name="Zayulina K.S."/>
            <person name="Elcheninov A.G."/>
            <person name="Toshchakov S.V."/>
            <person name="Kublanov I.V."/>
        </authorList>
    </citation>
    <scope>NUCLEOTIDE SEQUENCE [LARGE SCALE GENOMIC DNA]</scope>
    <source>
        <strain evidence="2 3">3507LT</strain>
    </source>
</reference>